<evidence type="ECO:0000313" key="3">
    <source>
        <dbReference type="Proteomes" id="UP000886787"/>
    </source>
</evidence>
<keyword evidence="1" id="KW-1133">Transmembrane helix</keyword>
<dbReference type="AlphaFoldDB" id="A0A9D0ZIX3"/>
<feature type="transmembrane region" description="Helical" evidence="1">
    <location>
        <begin position="133"/>
        <end position="154"/>
    </location>
</feature>
<feature type="transmembrane region" description="Helical" evidence="1">
    <location>
        <begin position="194"/>
        <end position="217"/>
    </location>
</feature>
<feature type="transmembrane region" description="Helical" evidence="1">
    <location>
        <begin position="76"/>
        <end position="98"/>
    </location>
</feature>
<evidence type="ECO:0000313" key="2">
    <source>
        <dbReference type="EMBL" id="HIQ81375.1"/>
    </source>
</evidence>
<proteinExistence type="predicted"/>
<reference evidence="2" key="2">
    <citation type="journal article" date="2021" name="PeerJ">
        <title>Extensive microbial diversity within the chicken gut microbiome revealed by metagenomics and culture.</title>
        <authorList>
            <person name="Gilroy R."/>
            <person name="Ravi A."/>
            <person name="Getino M."/>
            <person name="Pursley I."/>
            <person name="Horton D.L."/>
            <person name="Alikhan N.F."/>
            <person name="Baker D."/>
            <person name="Gharbi K."/>
            <person name="Hall N."/>
            <person name="Watson M."/>
            <person name="Adriaenssens E.M."/>
            <person name="Foster-Nyarko E."/>
            <person name="Jarju S."/>
            <person name="Secka A."/>
            <person name="Antonio M."/>
            <person name="Oren A."/>
            <person name="Chaudhuri R.R."/>
            <person name="La Ragione R."/>
            <person name="Hildebrand F."/>
            <person name="Pallen M.J."/>
        </authorList>
    </citation>
    <scope>NUCLEOTIDE SEQUENCE</scope>
    <source>
        <strain evidence="2">ChiSjej1B19-3389</strain>
    </source>
</reference>
<name>A0A9D0ZIX3_9FIRM</name>
<organism evidence="2 3">
    <name type="scientific">Candidatus Scatavimonas merdigallinarum</name>
    <dbReference type="NCBI Taxonomy" id="2840914"/>
    <lineage>
        <taxon>Bacteria</taxon>
        <taxon>Bacillati</taxon>
        <taxon>Bacillota</taxon>
        <taxon>Clostridia</taxon>
        <taxon>Eubacteriales</taxon>
        <taxon>Oscillospiraceae</taxon>
        <taxon>Oscillospiraceae incertae sedis</taxon>
        <taxon>Candidatus Scatavimonas</taxon>
    </lineage>
</organism>
<dbReference type="EMBL" id="DVFW01000047">
    <property type="protein sequence ID" value="HIQ81375.1"/>
    <property type="molecule type" value="Genomic_DNA"/>
</dbReference>
<keyword evidence="1" id="KW-0472">Membrane</keyword>
<accession>A0A9D0ZIX3</accession>
<evidence type="ECO:0000256" key="1">
    <source>
        <dbReference type="SAM" id="Phobius"/>
    </source>
</evidence>
<sequence length="220" mass="23842">MKGVIVSMPGTGRTCIKTKDMVYFFKRYGVVCFLGLALVLGLFFGALSAADADEQMLNSLDFLFITNFKARISQSLFLTFAASLTSYFIFYIGQFLLGMCAWGTAVLPATTFLKGFGIGLCAGYLYGTYQLQGVGFYLLVMLPGAFLSSIAMLLQGKEAFYFSKSILTALLPPRLKGKQSPPPNFAKYMVASSYILILAALAAALDVLTSLCFSGVFSFS</sequence>
<comment type="caution">
    <text evidence="2">The sequence shown here is derived from an EMBL/GenBank/DDBJ whole genome shotgun (WGS) entry which is preliminary data.</text>
</comment>
<gene>
    <name evidence="2" type="ORF">IAD32_08870</name>
</gene>
<reference evidence="2" key="1">
    <citation type="submission" date="2020-10" db="EMBL/GenBank/DDBJ databases">
        <authorList>
            <person name="Gilroy R."/>
        </authorList>
    </citation>
    <scope>NUCLEOTIDE SEQUENCE</scope>
    <source>
        <strain evidence="2">ChiSjej1B19-3389</strain>
    </source>
</reference>
<feature type="transmembrane region" description="Helical" evidence="1">
    <location>
        <begin position="105"/>
        <end position="127"/>
    </location>
</feature>
<keyword evidence="1" id="KW-0812">Transmembrane</keyword>
<dbReference type="Proteomes" id="UP000886787">
    <property type="component" value="Unassembled WGS sequence"/>
</dbReference>
<protein>
    <submittedName>
        <fullName evidence="2">Stage II sporulation protein M</fullName>
    </submittedName>
</protein>